<proteinExistence type="predicted"/>
<evidence type="ECO:0000256" key="1">
    <source>
        <dbReference type="SAM" id="SignalP"/>
    </source>
</evidence>
<reference evidence="2 3" key="1">
    <citation type="submission" date="2015-11" db="EMBL/GenBank/DDBJ databases">
        <title>Exploring the genomic traits of fungus-feeding bacterial genus Collimonas.</title>
        <authorList>
            <person name="Song C."/>
            <person name="Schmidt R."/>
            <person name="de Jager V."/>
            <person name="Krzyzanowska D."/>
            <person name="Jongedijk E."/>
            <person name="Cankar K."/>
            <person name="Beekwilder J."/>
            <person name="van Veen A."/>
            <person name="de Boer W."/>
            <person name="van Veen J.A."/>
            <person name="Garbeva P."/>
        </authorList>
    </citation>
    <scope>NUCLEOTIDE SEQUENCE [LARGE SCALE GENOMIC DNA]</scope>
    <source>
        <strain evidence="2 3">Ter282</strain>
    </source>
</reference>
<feature type="signal peptide" evidence="1">
    <location>
        <begin position="1"/>
        <end position="26"/>
    </location>
</feature>
<dbReference type="Proteomes" id="UP000071778">
    <property type="component" value="Chromosome"/>
</dbReference>
<organism evidence="2 3">
    <name type="scientific">Collimonas arenae</name>
    <dbReference type="NCBI Taxonomy" id="279058"/>
    <lineage>
        <taxon>Bacteria</taxon>
        <taxon>Pseudomonadati</taxon>
        <taxon>Pseudomonadota</taxon>
        <taxon>Betaproteobacteria</taxon>
        <taxon>Burkholderiales</taxon>
        <taxon>Oxalobacteraceae</taxon>
        <taxon>Collimonas</taxon>
    </lineage>
</organism>
<feature type="chain" id="PRO_5007277950" evidence="1">
    <location>
        <begin position="27"/>
        <end position="196"/>
    </location>
</feature>
<evidence type="ECO:0000313" key="2">
    <source>
        <dbReference type="EMBL" id="AMP10404.1"/>
    </source>
</evidence>
<evidence type="ECO:0000313" key="3">
    <source>
        <dbReference type="Proteomes" id="UP000071778"/>
    </source>
</evidence>
<protein>
    <submittedName>
        <fullName evidence="2">Putative lipoprotein</fullName>
    </submittedName>
</protein>
<dbReference type="RefSeq" id="WP_061533674.1">
    <property type="nucleotide sequence ID" value="NZ_CP013233.1"/>
</dbReference>
<dbReference type="AlphaFoldDB" id="A0A127QK42"/>
<keyword evidence="1" id="KW-0732">Signal</keyword>
<dbReference type="PROSITE" id="PS51257">
    <property type="entry name" value="PROKAR_LIPOPROTEIN"/>
    <property type="match status" value="1"/>
</dbReference>
<dbReference type="PATRIC" id="fig|279058.17.peg.2916"/>
<name>A0A127QK42_9BURK</name>
<sequence length="196" mass="21343">MNITKYISSIAAVVILAGCAHPMSVAPNVDSIKLTSTDQTIKKNVAYYIADDVRIKEVTTPGGGGDKVTYAPYRDMETAFYKMLSNVFANVTKLSKPDDKDVIAKNKIDYVITPQLVTNSSSSSAFTWPPTQFSVDMTCSVSDVNGNVLVTQKVEGQGRAEFAEFKKDLSLSGKRAMEDALMKMQTALIEAPALRQ</sequence>
<dbReference type="OrthoDB" id="5540893at2"/>
<dbReference type="EMBL" id="CP013235">
    <property type="protein sequence ID" value="AMP10404.1"/>
    <property type="molecule type" value="Genomic_DNA"/>
</dbReference>
<accession>A0A127QK42</accession>
<keyword evidence="3" id="KW-1185">Reference proteome</keyword>
<keyword evidence="2" id="KW-0449">Lipoprotein</keyword>
<gene>
    <name evidence="2" type="ORF">CAter282_2674</name>
</gene>